<evidence type="ECO:0000256" key="1">
    <source>
        <dbReference type="SAM" id="Phobius"/>
    </source>
</evidence>
<keyword evidence="1" id="KW-1133">Transmembrane helix</keyword>
<dbReference type="EMBL" id="MTZU01000079">
    <property type="protein sequence ID" value="PCE29477.1"/>
    <property type="molecule type" value="Genomic_DNA"/>
</dbReference>
<name>A0A2A4F8Z2_9BURK</name>
<keyword evidence="1" id="KW-0812">Transmembrane</keyword>
<organism evidence="2 3">
    <name type="scientific">Burkholderia ubonensis subsp. mesacidophila</name>
    <dbReference type="NCBI Taxonomy" id="265293"/>
    <lineage>
        <taxon>Bacteria</taxon>
        <taxon>Pseudomonadati</taxon>
        <taxon>Pseudomonadota</taxon>
        <taxon>Betaproteobacteria</taxon>
        <taxon>Burkholderiales</taxon>
        <taxon>Burkholderiaceae</taxon>
        <taxon>Burkholderia</taxon>
        <taxon>Burkholderia cepacia complex</taxon>
    </lineage>
</organism>
<evidence type="ECO:0000313" key="3">
    <source>
        <dbReference type="Proteomes" id="UP000217994"/>
    </source>
</evidence>
<keyword evidence="1" id="KW-0472">Membrane</keyword>
<reference evidence="2 3" key="1">
    <citation type="submission" date="2017-01" db="EMBL/GenBank/DDBJ databases">
        <title>Whole-Genome Shotgun Sequencing of Two beta-Proteobacterial Species in Search of the Bulgecin Biosynthetic Cluster.</title>
        <authorList>
            <person name="Horsman M.E."/>
            <person name="Marous D.R."/>
            <person name="Li R."/>
            <person name="Oliver R.A."/>
            <person name="Byun B."/>
            <person name="Emrich S.J."/>
            <person name="Boggess B."/>
            <person name="Townsend C.A."/>
            <person name="Mobashery S."/>
        </authorList>
    </citation>
    <scope>NUCLEOTIDE SEQUENCE [LARGE SCALE GENOMIC DNA]</scope>
    <source>
        <strain evidence="2 3">ATCC 31433</strain>
    </source>
</reference>
<dbReference type="AlphaFoldDB" id="A0A2A4F8Z2"/>
<proteinExistence type="predicted"/>
<sequence>MEDALMIPAIVRSIQRWSLRLVASIVALLLLAFAIGALLSYTKESHCADPPIGRMQGKILVHVTDIGLRLTDIGFHGKPEFRAGRRDTWRVGLRAQEGDYVATLDCRGRVISFEQVDRARRE</sequence>
<dbReference type="Proteomes" id="UP000217994">
    <property type="component" value="Unassembled WGS sequence"/>
</dbReference>
<feature type="transmembrane region" description="Helical" evidence="1">
    <location>
        <begin position="21"/>
        <end position="41"/>
    </location>
</feature>
<gene>
    <name evidence="2" type="ORF">BZL54_25150</name>
</gene>
<evidence type="ECO:0000313" key="2">
    <source>
        <dbReference type="EMBL" id="PCE29477.1"/>
    </source>
</evidence>
<comment type="caution">
    <text evidence="2">The sequence shown here is derived from an EMBL/GenBank/DDBJ whole genome shotgun (WGS) entry which is preliminary data.</text>
</comment>
<accession>A0A2A4F8Z2</accession>
<protein>
    <submittedName>
        <fullName evidence="2">Uncharacterized protein</fullName>
    </submittedName>
</protein>